<protein>
    <submittedName>
        <fullName evidence="2">Probable pectinesterase 29</fullName>
    </submittedName>
</protein>
<feature type="chain" id="PRO_5025412478" evidence="1">
    <location>
        <begin position="25"/>
        <end position="66"/>
    </location>
</feature>
<dbReference type="InterPro" id="IPR011050">
    <property type="entry name" value="Pectin_lyase_fold/virulence"/>
</dbReference>
<gene>
    <name evidence="2" type="ORF">Tci_477687</name>
</gene>
<dbReference type="Gene3D" id="2.160.20.10">
    <property type="entry name" value="Single-stranded right-handed beta-helix, Pectin lyase-like"/>
    <property type="match status" value="1"/>
</dbReference>
<feature type="non-terminal residue" evidence="2">
    <location>
        <position position="66"/>
    </location>
</feature>
<feature type="signal peptide" evidence="1">
    <location>
        <begin position="1"/>
        <end position="24"/>
    </location>
</feature>
<dbReference type="AlphaFoldDB" id="A0A699I2A8"/>
<sequence length="66" mass="7215">MKMELLHRFVVFLVLFMGYGYGSARTPQSALWRGGGAAMTKYETIVVDQSGNGNYTTIQAAIDAIP</sequence>
<dbReference type="EMBL" id="BKCJ010236411">
    <property type="protein sequence ID" value="GEZ05714.1"/>
    <property type="molecule type" value="Genomic_DNA"/>
</dbReference>
<reference evidence="2" key="1">
    <citation type="journal article" date="2019" name="Sci. Rep.">
        <title>Draft genome of Tanacetum cinerariifolium, the natural source of mosquito coil.</title>
        <authorList>
            <person name="Yamashiro T."/>
            <person name="Shiraishi A."/>
            <person name="Satake H."/>
            <person name="Nakayama K."/>
        </authorList>
    </citation>
    <scope>NUCLEOTIDE SEQUENCE</scope>
</reference>
<accession>A0A699I2A8</accession>
<organism evidence="2">
    <name type="scientific">Tanacetum cinerariifolium</name>
    <name type="common">Dalmatian daisy</name>
    <name type="synonym">Chrysanthemum cinerariifolium</name>
    <dbReference type="NCBI Taxonomy" id="118510"/>
    <lineage>
        <taxon>Eukaryota</taxon>
        <taxon>Viridiplantae</taxon>
        <taxon>Streptophyta</taxon>
        <taxon>Embryophyta</taxon>
        <taxon>Tracheophyta</taxon>
        <taxon>Spermatophyta</taxon>
        <taxon>Magnoliopsida</taxon>
        <taxon>eudicotyledons</taxon>
        <taxon>Gunneridae</taxon>
        <taxon>Pentapetalae</taxon>
        <taxon>asterids</taxon>
        <taxon>campanulids</taxon>
        <taxon>Asterales</taxon>
        <taxon>Asteraceae</taxon>
        <taxon>Asteroideae</taxon>
        <taxon>Anthemideae</taxon>
        <taxon>Anthemidinae</taxon>
        <taxon>Tanacetum</taxon>
    </lineage>
</organism>
<name>A0A699I2A8_TANCI</name>
<evidence type="ECO:0000256" key="1">
    <source>
        <dbReference type="SAM" id="SignalP"/>
    </source>
</evidence>
<keyword evidence="1" id="KW-0732">Signal</keyword>
<comment type="caution">
    <text evidence="2">The sequence shown here is derived from an EMBL/GenBank/DDBJ whole genome shotgun (WGS) entry which is preliminary data.</text>
</comment>
<dbReference type="InterPro" id="IPR012334">
    <property type="entry name" value="Pectin_lyas_fold"/>
</dbReference>
<proteinExistence type="predicted"/>
<evidence type="ECO:0000313" key="2">
    <source>
        <dbReference type="EMBL" id="GEZ05714.1"/>
    </source>
</evidence>
<dbReference type="SUPFAM" id="SSF51126">
    <property type="entry name" value="Pectin lyase-like"/>
    <property type="match status" value="1"/>
</dbReference>